<protein>
    <submittedName>
        <fullName evidence="1">Uncharacterized protein</fullName>
    </submittedName>
</protein>
<gene>
    <name evidence="1" type="ORF">MU9_3407</name>
</gene>
<dbReference type="KEGG" id="mmk:MU9_3407"/>
<name>M1SRM5_MORMO</name>
<dbReference type="EMBL" id="CP004345">
    <property type="protein sequence ID" value="AGG32451.1"/>
    <property type="molecule type" value="Genomic_DNA"/>
</dbReference>
<sequence length="41" mass="4629">MAAAISLSLRGSDKKERAETAYFVQTYKSQISQNTEIKLNH</sequence>
<reference evidence="1 2" key="1">
    <citation type="journal article" date="2012" name="BMC Genomics">
        <title>Whole-genome sequencing and identification of Morganella morganii KT pathogenicity-related genes.</title>
        <authorList>
            <person name="Chen Y.T."/>
            <person name="Peng H.L."/>
            <person name="Shia W.C."/>
            <person name="Hsu F.R."/>
            <person name="Ken C.F."/>
            <person name="Tsao Y.M."/>
            <person name="Chen C.H."/>
            <person name="Liu C.E."/>
            <person name="Hsieh M.F."/>
            <person name="Chen H.C."/>
            <person name="Tang C.Y."/>
            <person name="Ku T.H."/>
        </authorList>
    </citation>
    <scope>NUCLEOTIDE SEQUENCE [LARGE SCALE GENOMIC DNA]</scope>
    <source>
        <strain evidence="1 2">KT</strain>
    </source>
</reference>
<accession>M1SRM5</accession>
<evidence type="ECO:0000313" key="1">
    <source>
        <dbReference type="EMBL" id="AGG32451.1"/>
    </source>
</evidence>
<evidence type="ECO:0000313" key="2">
    <source>
        <dbReference type="Proteomes" id="UP000011834"/>
    </source>
</evidence>
<keyword evidence="2" id="KW-1185">Reference proteome</keyword>
<dbReference type="HOGENOM" id="CLU_3272938_0_0_6"/>
<dbReference type="AlphaFoldDB" id="M1SRM5"/>
<organism evidence="1 2">
    <name type="scientific">Morganella morganii subsp. morganii KT</name>
    <dbReference type="NCBI Taxonomy" id="1124991"/>
    <lineage>
        <taxon>Bacteria</taxon>
        <taxon>Pseudomonadati</taxon>
        <taxon>Pseudomonadota</taxon>
        <taxon>Gammaproteobacteria</taxon>
        <taxon>Enterobacterales</taxon>
        <taxon>Morganellaceae</taxon>
        <taxon>Morganella</taxon>
    </lineage>
</organism>
<dbReference type="Proteomes" id="UP000011834">
    <property type="component" value="Chromosome"/>
</dbReference>
<proteinExistence type="predicted"/>